<gene>
    <name evidence="1" type="ORF">SAMN05216180_0113</name>
</gene>
<reference evidence="1 2" key="1">
    <citation type="submission" date="2016-10" db="EMBL/GenBank/DDBJ databases">
        <authorList>
            <person name="de Groot N.N."/>
        </authorList>
    </citation>
    <scope>NUCLEOTIDE SEQUENCE [LARGE SCALE GENOMIC DNA]</scope>
    <source>
        <strain evidence="1 2">CGMCC 1.5070</strain>
    </source>
</reference>
<accession>A0A1H7YNT9</accession>
<dbReference type="InterPro" id="IPR027417">
    <property type="entry name" value="P-loop_NTPase"/>
</dbReference>
<dbReference type="AlphaFoldDB" id="A0A1H7YNT9"/>
<evidence type="ECO:0000313" key="2">
    <source>
        <dbReference type="Proteomes" id="UP000199158"/>
    </source>
</evidence>
<dbReference type="RefSeq" id="WP_092750608.1">
    <property type="nucleotide sequence ID" value="NZ_FOCG01000001.1"/>
</dbReference>
<keyword evidence="2" id="KW-1185">Reference proteome</keyword>
<protein>
    <submittedName>
        <fullName evidence="1">Uncharacterized protein</fullName>
    </submittedName>
</protein>
<dbReference type="SUPFAM" id="SSF52540">
    <property type="entry name" value="P-loop containing nucleoside triphosphate hydrolases"/>
    <property type="match status" value="1"/>
</dbReference>
<organism evidence="1 2">
    <name type="scientific">Hydrogenoanaerobacterium saccharovorans</name>
    <dbReference type="NCBI Taxonomy" id="474960"/>
    <lineage>
        <taxon>Bacteria</taxon>
        <taxon>Bacillati</taxon>
        <taxon>Bacillota</taxon>
        <taxon>Clostridia</taxon>
        <taxon>Eubacteriales</taxon>
        <taxon>Oscillospiraceae</taxon>
        <taxon>Hydrogenoanaerobacterium</taxon>
    </lineage>
</organism>
<sequence length="107" mass="11505">MENGKNAVEFFLGANTPQGFVSRFDQLADPADGWRQFIIKGGPGTGKSGLMKKLAAELSHCCNHLELIHCSSDVNSLDAVIARDIKTSIADGTAPHERRADTHKSIA</sequence>
<dbReference type="EMBL" id="FOCG01000001">
    <property type="protein sequence ID" value="SEM46958.1"/>
    <property type="molecule type" value="Genomic_DNA"/>
</dbReference>
<name>A0A1H7YNT9_9FIRM</name>
<evidence type="ECO:0000313" key="1">
    <source>
        <dbReference type="EMBL" id="SEM46958.1"/>
    </source>
</evidence>
<dbReference type="Proteomes" id="UP000199158">
    <property type="component" value="Unassembled WGS sequence"/>
</dbReference>
<dbReference type="STRING" id="474960.SAMN05216180_0113"/>
<proteinExistence type="predicted"/>
<dbReference type="OrthoDB" id="9781752at2"/>